<feature type="transmembrane region" description="Helical" evidence="1">
    <location>
        <begin position="273"/>
        <end position="291"/>
    </location>
</feature>
<dbReference type="OrthoDB" id="6050524at2"/>
<dbReference type="AlphaFoldDB" id="A0A0N9V541"/>
<keyword evidence="1" id="KW-0472">Membrane</keyword>
<organism evidence="3 4">
    <name type="scientific">Acinetobacter equi</name>
    <dbReference type="NCBI Taxonomy" id="1324350"/>
    <lineage>
        <taxon>Bacteria</taxon>
        <taxon>Pseudomonadati</taxon>
        <taxon>Pseudomonadota</taxon>
        <taxon>Gammaproteobacteria</taxon>
        <taxon>Moraxellales</taxon>
        <taxon>Moraxellaceae</taxon>
        <taxon>Acinetobacter</taxon>
    </lineage>
</organism>
<evidence type="ECO:0000256" key="1">
    <source>
        <dbReference type="SAM" id="Phobius"/>
    </source>
</evidence>
<dbReference type="STRING" id="1324350.AOY20_01580"/>
<dbReference type="EMBL" id="CP012808">
    <property type="protein sequence ID" value="ALH94336.1"/>
    <property type="molecule type" value="Genomic_DNA"/>
</dbReference>
<accession>A0A0N9V541</accession>
<proteinExistence type="predicted"/>
<keyword evidence="1" id="KW-1133">Transmembrane helix</keyword>
<evidence type="ECO:0000313" key="3">
    <source>
        <dbReference type="EMBL" id="ALH94336.1"/>
    </source>
</evidence>
<keyword evidence="1" id="KW-0812">Transmembrane</keyword>
<gene>
    <name evidence="3" type="ORF">AOY20_01580</name>
</gene>
<protein>
    <recommendedName>
        <fullName evidence="2">DUF6708 domain-containing protein</fullName>
    </recommendedName>
</protein>
<reference evidence="3 4" key="1">
    <citation type="journal article" date="2015" name="Int. J. Syst. Evol. Microbiol.">
        <title>Acinetobacter equi sp. nov. isolated from horse faeces.</title>
        <authorList>
            <person name="Poppel M.T."/>
            <person name="Skiebe E."/>
            <person name="Laue M."/>
            <person name="Bergmann H."/>
            <person name="Ebersberger I."/>
            <person name="Garn T."/>
            <person name="Fruth A."/>
            <person name="Baumgardt S."/>
            <person name="Busse H.J."/>
            <person name="Wilharm G."/>
        </authorList>
    </citation>
    <scope>NUCLEOTIDE SEQUENCE [LARGE SCALE GENOMIC DNA]</scope>
    <source>
        <strain evidence="3 4">114</strain>
    </source>
</reference>
<dbReference type="RefSeq" id="WP_054580249.1">
    <property type="nucleotide sequence ID" value="NZ_CP012808.1"/>
</dbReference>
<feature type="domain" description="DUF6708" evidence="2">
    <location>
        <begin position="136"/>
        <end position="315"/>
    </location>
</feature>
<dbReference type="KEGG" id="aei:AOY20_01580"/>
<evidence type="ECO:0000259" key="2">
    <source>
        <dbReference type="Pfam" id="PF20455"/>
    </source>
</evidence>
<name>A0A0N9V541_9GAMM</name>
<dbReference type="Pfam" id="PF20455">
    <property type="entry name" value="DUF6708"/>
    <property type="match status" value="1"/>
</dbReference>
<keyword evidence="4" id="KW-1185">Reference proteome</keyword>
<evidence type="ECO:0000313" key="4">
    <source>
        <dbReference type="Proteomes" id="UP000064939"/>
    </source>
</evidence>
<sequence>MSQDKSTGNWIYSDYSNIKKIDVDDKKLRLNIHQKVNIEPFHYLSAIKMNSTYLEIANRNYNFYGLYSLLAGGFFILFCIILPIYALVDTIIYQIENGFSLIMYFVILIFFGVFFLANYKVGYKYFKKFEYKSFYYLPIRFNRKNKKVYVFTREGEEKIYDWDELFFYIATVDWLYGIKKVELRAAKVDADDNIEFSFSLNSPTPFAEDTKQCLSYWEFIRHYMEDGPQYFYIDAKSLESFNESKLCFCNDIDQKLESYEMSKLRLFYNYKPLGVVDLILVAPIFYPWLWVRRYFMKYQAKIPYWSAEVNEACKVEENDPYIVDSSINKYFEIRLFPSRMAVRKEYLKND</sequence>
<feature type="transmembrane region" description="Helical" evidence="1">
    <location>
        <begin position="98"/>
        <end position="119"/>
    </location>
</feature>
<dbReference type="Proteomes" id="UP000064939">
    <property type="component" value="Chromosome"/>
</dbReference>
<feature type="transmembrane region" description="Helical" evidence="1">
    <location>
        <begin position="64"/>
        <end position="86"/>
    </location>
</feature>
<dbReference type="InterPro" id="IPR046554">
    <property type="entry name" value="DUF6708"/>
</dbReference>